<reference evidence="2 3" key="1">
    <citation type="submission" date="2015-07" db="EMBL/GenBank/DDBJ databases">
        <title>Genome analysis of myxobacterium Chondromyces crocatus Cm c5 reveals a high potential for natural compound synthesis and the genetic basis for the loss of fruiting body formation.</title>
        <authorList>
            <person name="Zaburannyi N."/>
            <person name="Bunk B."/>
            <person name="Maier J."/>
            <person name="Overmann J."/>
            <person name="Mueller R."/>
        </authorList>
    </citation>
    <scope>NUCLEOTIDE SEQUENCE [LARGE SCALE GENOMIC DNA]</scope>
    <source>
        <strain evidence="2 3">Cm c5</strain>
    </source>
</reference>
<organism evidence="2 3">
    <name type="scientific">Chondromyces crocatus</name>
    <dbReference type="NCBI Taxonomy" id="52"/>
    <lineage>
        <taxon>Bacteria</taxon>
        <taxon>Pseudomonadati</taxon>
        <taxon>Myxococcota</taxon>
        <taxon>Polyangia</taxon>
        <taxon>Polyangiales</taxon>
        <taxon>Polyangiaceae</taxon>
        <taxon>Chondromyces</taxon>
    </lineage>
</organism>
<feature type="compositionally biased region" description="Pro residues" evidence="1">
    <location>
        <begin position="61"/>
        <end position="70"/>
    </location>
</feature>
<evidence type="ECO:0008006" key="4">
    <source>
        <dbReference type="Google" id="ProtNLM"/>
    </source>
</evidence>
<accession>A0A0K1EKE5</accession>
<dbReference type="PROSITE" id="PS51257">
    <property type="entry name" value="PROKAR_LIPOPROTEIN"/>
    <property type="match status" value="1"/>
</dbReference>
<protein>
    <recommendedName>
        <fullName evidence="4">Lipoprotein</fullName>
    </recommendedName>
</protein>
<dbReference type="STRING" id="52.CMC5_055390"/>
<dbReference type="AlphaFoldDB" id="A0A0K1EKE5"/>
<evidence type="ECO:0000256" key="1">
    <source>
        <dbReference type="SAM" id="MobiDB-lite"/>
    </source>
</evidence>
<dbReference type="EMBL" id="CP012159">
    <property type="protein sequence ID" value="AKT41340.1"/>
    <property type="molecule type" value="Genomic_DNA"/>
</dbReference>
<evidence type="ECO:0000313" key="2">
    <source>
        <dbReference type="EMBL" id="AKT41340.1"/>
    </source>
</evidence>
<proteinExistence type="predicted"/>
<dbReference type="RefSeq" id="WP_050433144.1">
    <property type="nucleotide sequence ID" value="NZ_CP012159.1"/>
</dbReference>
<gene>
    <name evidence="2" type="ORF">CMC5_055390</name>
</gene>
<evidence type="ECO:0000313" key="3">
    <source>
        <dbReference type="Proteomes" id="UP000067626"/>
    </source>
</evidence>
<feature type="region of interest" description="Disordered" evidence="1">
    <location>
        <begin position="56"/>
        <end position="91"/>
    </location>
</feature>
<dbReference type="Proteomes" id="UP000067626">
    <property type="component" value="Chromosome"/>
</dbReference>
<name>A0A0K1EKE5_CHOCO</name>
<dbReference type="KEGG" id="ccro:CMC5_055390"/>
<keyword evidence="3" id="KW-1185">Reference proteome</keyword>
<sequence>MMRTLCITLGVVTLSGCMVDKGGGATARTPVEWQSLVGQQIDARSDALYACYAQAEAASPDQPPPPPPGPDARRPRRRGQSPTGEPVPPKESKLVVVRLFESVFVGESFVASQAPGRHGTPIDDALSRCVVGALSDIALPAGDKSRGVGTWWIVFDPAKLVTTKAPAAQEAP</sequence>